<feature type="active site" description="Acyl-thioester intermediate" evidence="6">
    <location>
        <position position="205"/>
    </location>
</feature>
<dbReference type="Proteomes" id="UP000054321">
    <property type="component" value="Unassembled WGS sequence"/>
</dbReference>
<dbReference type="HOGENOM" id="CLU_035168_0_1_1"/>
<dbReference type="PANTHER" id="PTHR10993:SF7">
    <property type="entry name" value="LIPOYLTRANSFERASE 2, MITOCHONDRIAL-RELATED"/>
    <property type="match status" value="1"/>
</dbReference>
<accession>A0A0C3HZK4</accession>
<dbReference type="InterPro" id="IPR020605">
    <property type="entry name" value="Octanoyltransferase_CS"/>
</dbReference>
<dbReference type="OrthoDB" id="19908at2759"/>
<organism evidence="10 11">
    <name type="scientific">Oidiodendron maius (strain Zn)</name>
    <dbReference type="NCBI Taxonomy" id="913774"/>
    <lineage>
        <taxon>Eukaryota</taxon>
        <taxon>Fungi</taxon>
        <taxon>Dikarya</taxon>
        <taxon>Ascomycota</taxon>
        <taxon>Pezizomycotina</taxon>
        <taxon>Leotiomycetes</taxon>
        <taxon>Leotiomycetes incertae sedis</taxon>
        <taxon>Myxotrichaceae</taxon>
        <taxon>Oidiodendron</taxon>
    </lineage>
</organism>
<evidence type="ECO:0000313" key="10">
    <source>
        <dbReference type="EMBL" id="KIN07607.1"/>
    </source>
</evidence>
<dbReference type="FunCoup" id="A0A0C3HZK4">
    <property type="interactions" value="436"/>
</dbReference>
<feature type="site" description="Lowers pKa of active site Cys" evidence="8">
    <location>
        <position position="171"/>
    </location>
</feature>
<evidence type="ECO:0000256" key="4">
    <source>
        <dbReference type="ARBA" id="ARBA00022679"/>
    </source>
</evidence>
<name>A0A0C3HZK4_OIDMZ</name>
<evidence type="ECO:0000256" key="5">
    <source>
        <dbReference type="ARBA" id="ARBA00023315"/>
    </source>
</evidence>
<dbReference type="EC" id="2.3.1.181" evidence="3"/>
<evidence type="ECO:0000256" key="8">
    <source>
        <dbReference type="PIRSR" id="PIRSR016262-3"/>
    </source>
</evidence>
<evidence type="ECO:0000256" key="2">
    <source>
        <dbReference type="ARBA" id="ARBA00007907"/>
    </source>
</evidence>
<feature type="non-terminal residue" evidence="10">
    <location>
        <position position="215"/>
    </location>
</feature>
<reference evidence="11" key="2">
    <citation type="submission" date="2015-01" db="EMBL/GenBank/DDBJ databases">
        <title>Evolutionary Origins and Diversification of the Mycorrhizal Mutualists.</title>
        <authorList>
            <consortium name="DOE Joint Genome Institute"/>
            <consortium name="Mycorrhizal Genomics Consortium"/>
            <person name="Kohler A."/>
            <person name="Kuo A."/>
            <person name="Nagy L.G."/>
            <person name="Floudas D."/>
            <person name="Copeland A."/>
            <person name="Barry K.W."/>
            <person name="Cichocki N."/>
            <person name="Veneault-Fourrey C."/>
            <person name="LaButti K."/>
            <person name="Lindquist E.A."/>
            <person name="Lipzen A."/>
            <person name="Lundell T."/>
            <person name="Morin E."/>
            <person name="Murat C."/>
            <person name="Riley R."/>
            <person name="Ohm R."/>
            <person name="Sun H."/>
            <person name="Tunlid A."/>
            <person name="Henrissat B."/>
            <person name="Grigoriev I.V."/>
            <person name="Hibbett D.S."/>
            <person name="Martin F."/>
        </authorList>
    </citation>
    <scope>NUCLEOTIDE SEQUENCE [LARGE SCALE GENOMIC DNA]</scope>
    <source>
        <strain evidence="11">Zn</strain>
    </source>
</reference>
<dbReference type="InterPro" id="IPR000544">
    <property type="entry name" value="Octanoyltransferase"/>
</dbReference>
<protein>
    <recommendedName>
        <fullName evidence="3">lipoyl(octanoyl) transferase</fullName>
        <ecNumber evidence="3">2.3.1.181</ecNumber>
    </recommendedName>
</protein>
<dbReference type="PIRSF" id="PIRSF016262">
    <property type="entry name" value="LPLase"/>
    <property type="match status" value="1"/>
</dbReference>
<reference evidence="10 11" key="1">
    <citation type="submission" date="2014-04" db="EMBL/GenBank/DDBJ databases">
        <authorList>
            <consortium name="DOE Joint Genome Institute"/>
            <person name="Kuo A."/>
            <person name="Martino E."/>
            <person name="Perotto S."/>
            <person name="Kohler A."/>
            <person name="Nagy L.G."/>
            <person name="Floudas D."/>
            <person name="Copeland A."/>
            <person name="Barry K.W."/>
            <person name="Cichocki N."/>
            <person name="Veneault-Fourrey C."/>
            <person name="LaButti K."/>
            <person name="Lindquist E.A."/>
            <person name="Lipzen A."/>
            <person name="Lundell T."/>
            <person name="Morin E."/>
            <person name="Murat C."/>
            <person name="Sun H."/>
            <person name="Tunlid A."/>
            <person name="Henrissat B."/>
            <person name="Grigoriev I.V."/>
            <person name="Hibbett D.S."/>
            <person name="Martin F."/>
            <person name="Nordberg H.P."/>
            <person name="Cantor M.N."/>
            <person name="Hua S.X."/>
        </authorList>
    </citation>
    <scope>NUCLEOTIDE SEQUENCE [LARGE SCALE GENOMIC DNA]</scope>
    <source>
        <strain evidence="10 11">Zn</strain>
    </source>
</reference>
<evidence type="ECO:0000256" key="6">
    <source>
        <dbReference type="PIRSR" id="PIRSR016262-1"/>
    </source>
</evidence>
<feature type="domain" description="BPL/LPL catalytic" evidence="9">
    <location>
        <begin position="43"/>
        <end position="215"/>
    </location>
</feature>
<comment type="similarity">
    <text evidence="2">Belongs to the LipB family.</text>
</comment>
<dbReference type="GO" id="GO:0033819">
    <property type="term" value="F:lipoyl(octanoyl) transferase activity"/>
    <property type="evidence" value="ECO:0007669"/>
    <property type="project" value="UniProtKB-EC"/>
</dbReference>
<dbReference type="PROSITE" id="PS01313">
    <property type="entry name" value="LIPB"/>
    <property type="match status" value="1"/>
</dbReference>
<dbReference type="GO" id="GO:0009249">
    <property type="term" value="P:protein lipoylation"/>
    <property type="evidence" value="ECO:0007669"/>
    <property type="project" value="InterPro"/>
</dbReference>
<evidence type="ECO:0000256" key="1">
    <source>
        <dbReference type="ARBA" id="ARBA00004821"/>
    </source>
</evidence>
<feature type="binding site" evidence="7">
    <location>
        <begin position="100"/>
        <end position="107"/>
    </location>
    <ligand>
        <name>substrate</name>
    </ligand>
</feature>
<dbReference type="AlphaFoldDB" id="A0A0C3HZK4"/>
<feature type="non-terminal residue" evidence="10">
    <location>
        <position position="1"/>
    </location>
</feature>
<dbReference type="InterPro" id="IPR004143">
    <property type="entry name" value="BPL_LPL_catalytic"/>
</dbReference>
<dbReference type="SUPFAM" id="SSF55681">
    <property type="entry name" value="Class II aaRS and biotin synthetases"/>
    <property type="match status" value="1"/>
</dbReference>
<keyword evidence="4" id="KW-0808">Transferase</keyword>
<evidence type="ECO:0000313" key="11">
    <source>
        <dbReference type="Proteomes" id="UP000054321"/>
    </source>
</evidence>
<dbReference type="NCBIfam" id="TIGR00214">
    <property type="entry name" value="lipB"/>
    <property type="match status" value="1"/>
</dbReference>
<dbReference type="UniPathway" id="UPA00538">
    <property type="reaction ID" value="UER00592"/>
</dbReference>
<keyword evidence="5" id="KW-0012">Acyltransferase</keyword>
<dbReference type="EMBL" id="KN832870">
    <property type="protein sequence ID" value="KIN07607.1"/>
    <property type="molecule type" value="Genomic_DNA"/>
</dbReference>
<keyword evidence="11" id="KW-1185">Reference proteome</keyword>
<comment type="pathway">
    <text evidence="1">Protein modification; protein lipoylation via endogenous pathway; protein N(6)-(lipoyl)lysine from octanoyl-[acyl-carrier-protein]: step 1/2.</text>
</comment>
<evidence type="ECO:0000259" key="9">
    <source>
        <dbReference type="PROSITE" id="PS51733"/>
    </source>
</evidence>
<dbReference type="STRING" id="913774.A0A0C3HZK4"/>
<dbReference type="InParanoid" id="A0A0C3HZK4"/>
<evidence type="ECO:0000256" key="3">
    <source>
        <dbReference type="ARBA" id="ARBA00012334"/>
    </source>
</evidence>
<dbReference type="Pfam" id="PF21948">
    <property type="entry name" value="LplA-B_cat"/>
    <property type="match status" value="1"/>
</dbReference>
<feature type="binding site" evidence="7">
    <location>
        <begin position="187"/>
        <end position="189"/>
    </location>
    <ligand>
        <name>substrate</name>
    </ligand>
</feature>
<gene>
    <name evidence="10" type="ORF">OIDMADRAFT_79763</name>
</gene>
<dbReference type="Gene3D" id="3.30.930.10">
    <property type="entry name" value="Bira Bifunctional Protein, Domain 2"/>
    <property type="match status" value="1"/>
</dbReference>
<proteinExistence type="inferred from homology"/>
<sequence>LRHLHLPQITPFVRAQDLQSALVSQFLAHKAAASSPTPLSPRPAPLPTLLTFTPTPVYTTGRRELGTLSQSQIISLKGPLVNPPDHDPKLNVAEVQETLRGGQITFHGPGQLVIYPILDLKGLHSSIWPRGLTARCYVNLLEETTIRTLAHFDVRSRRTENPGVWVNEDTKIAALGVHLRRNVSSYGVGLNVSTDLRWFDRIVACGLEGKKTTSM</sequence>
<dbReference type="InterPro" id="IPR045864">
    <property type="entry name" value="aa-tRNA-synth_II/BPL/LPL"/>
</dbReference>
<feature type="binding site" evidence="7">
    <location>
        <begin position="174"/>
        <end position="176"/>
    </location>
    <ligand>
        <name>substrate</name>
    </ligand>
</feature>
<dbReference type="PANTHER" id="PTHR10993">
    <property type="entry name" value="OCTANOYLTRANSFERASE"/>
    <property type="match status" value="1"/>
</dbReference>
<evidence type="ECO:0000256" key="7">
    <source>
        <dbReference type="PIRSR" id="PIRSR016262-2"/>
    </source>
</evidence>
<dbReference type="PROSITE" id="PS51733">
    <property type="entry name" value="BPL_LPL_CATALYTIC"/>
    <property type="match status" value="1"/>
</dbReference>